<protein>
    <submittedName>
        <fullName evidence="4">GNAT family N-acetyltransferase</fullName>
    </submittedName>
</protein>
<dbReference type="Gene3D" id="3.40.630.30">
    <property type="match status" value="1"/>
</dbReference>
<reference evidence="4 5" key="1">
    <citation type="submission" date="2020-02" db="EMBL/GenBank/DDBJ databases">
        <title>Genome sequence of the type strain DSM 27180 of Arthrobacter silviterrae.</title>
        <authorList>
            <person name="Gao J."/>
            <person name="Sun J."/>
        </authorList>
    </citation>
    <scope>NUCLEOTIDE SEQUENCE [LARGE SCALE GENOMIC DNA]</scope>
    <source>
        <strain evidence="4 5">DSM 27180</strain>
    </source>
</reference>
<evidence type="ECO:0000259" key="3">
    <source>
        <dbReference type="PROSITE" id="PS51186"/>
    </source>
</evidence>
<dbReference type="Proteomes" id="UP000479226">
    <property type="component" value="Unassembled WGS sequence"/>
</dbReference>
<dbReference type="InterPro" id="IPR045039">
    <property type="entry name" value="NSI-like"/>
</dbReference>
<dbReference type="SUPFAM" id="SSF55729">
    <property type="entry name" value="Acyl-CoA N-acyltransferases (Nat)"/>
    <property type="match status" value="1"/>
</dbReference>
<organism evidence="4 5">
    <name type="scientific">Arthrobacter silviterrae</name>
    <dbReference type="NCBI Taxonomy" id="2026658"/>
    <lineage>
        <taxon>Bacteria</taxon>
        <taxon>Bacillati</taxon>
        <taxon>Actinomycetota</taxon>
        <taxon>Actinomycetes</taxon>
        <taxon>Micrococcales</taxon>
        <taxon>Micrococcaceae</taxon>
        <taxon>Arthrobacter</taxon>
    </lineage>
</organism>
<dbReference type="PANTHER" id="PTHR43626:SF4">
    <property type="entry name" value="GCN5-RELATED N-ACETYLTRANSFERASE 2, CHLOROPLASTIC"/>
    <property type="match status" value="1"/>
</dbReference>
<comment type="caution">
    <text evidence="4">The sequence shown here is derived from an EMBL/GenBank/DDBJ whole genome shotgun (WGS) entry which is preliminary data.</text>
</comment>
<gene>
    <name evidence="4" type="ORF">G6N77_04280</name>
</gene>
<keyword evidence="2" id="KW-0012">Acyltransferase</keyword>
<keyword evidence="1" id="KW-0808">Transferase</keyword>
<dbReference type="CDD" id="cd04301">
    <property type="entry name" value="NAT_SF"/>
    <property type="match status" value="1"/>
</dbReference>
<dbReference type="RefSeq" id="WP_165180770.1">
    <property type="nucleotide sequence ID" value="NZ_JAAKZI010000004.1"/>
</dbReference>
<feature type="domain" description="N-acetyltransferase" evidence="3">
    <location>
        <begin position="8"/>
        <end position="144"/>
    </location>
</feature>
<dbReference type="InterPro" id="IPR000182">
    <property type="entry name" value="GNAT_dom"/>
</dbReference>
<evidence type="ECO:0000313" key="4">
    <source>
        <dbReference type="EMBL" id="NGN82683.1"/>
    </source>
</evidence>
<keyword evidence="5" id="KW-1185">Reference proteome</keyword>
<accession>A0ABX0DE99</accession>
<dbReference type="Pfam" id="PF13673">
    <property type="entry name" value="Acetyltransf_10"/>
    <property type="match status" value="1"/>
</dbReference>
<dbReference type="PANTHER" id="PTHR43626">
    <property type="entry name" value="ACYL-COA N-ACYLTRANSFERASE"/>
    <property type="match status" value="1"/>
</dbReference>
<evidence type="ECO:0000256" key="1">
    <source>
        <dbReference type="ARBA" id="ARBA00022679"/>
    </source>
</evidence>
<proteinExistence type="predicted"/>
<dbReference type="PROSITE" id="PS51186">
    <property type="entry name" value="GNAT"/>
    <property type="match status" value="1"/>
</dbReference>
<sequence length="144" mass="15767">MKEDVPALAYDSGATPDLAELLELYGSVGWSAYTKEPQTLVAALRGSTTVVLARAAGRLVGLARVISDGATICYLQDVLIHPDYQRLGIGRELVARALQPYRQVRQKVLLTDDGPGQKSFYEALGYRDTGDFRGGTVRTFVRFD</sequence>
<evidence type="ECO:0000256" key="2">
    <source>
        <dbReference type="ARBA" id="ARBA00023315"/>
    </source>
</evidence>
<evidence type="ECO:0000313" key="5">
    <source>
        <dbReference type="Proteomes" id="UP000479226"/>
    </source>
</evidence>
<dbReference type="InterPro" id="IPR016181">
    <property type="entry name" value="Acyl_CoA_acyltransferase"/>
</dbReference>
<name>A0ABX0DE99_9MICC</name>
<dbReference type="EMBL" id="JAAKZI010000004">
    <property type="protein sequence ID" value="NGN82683.1"/>
    <property type="molecule type" value="Genomic_DNA"/>
</dbReference>